<feature type="compositionally biased region" description="Low complexity" evidence="1">
    <location>
        <begin position="100"/>
        <end position="109"/>
    </location>
</feature>
<proteinExistence type="predicted"/>
<dbReference type="PANTHER" id="PTHR11289:SF0">
    <property type="entry name" value="BREAST CANCER TYPE 2 SUSCEPTIBILITY PROTEIN"/>
    <property type="match status" value="1"/>
</dbReference>
<dbReference type="SUPFAM" id="SSF50249">
    <property type="entry name" value="Nucleic acid-binding proteins"/>
    <property type="match status" value="2"/>
</dbReference>
<evidence type="ECO:0000259" key="2">
    <source>
        <dbReference type="Pfam" id="PF09103"/>
    </source>
</evidence>
<dbReference type="Gene3D" id="2.40.50.140">
    <property type="entry name" value="Nucleic acid-binding proteins"/>
    <property type="match status" value="3"/>
</dbReference>
<comment type="caution">
    <text evidence="3">The sequence shown here is derived from an EMBL/GenBank/DDBJ whole genome shotgun (WGS) entry which is preliminary data.</text>
</comment>
<keyword evidence="4" id="KW-1185">Reference proteome</keyword>
<dbReference type="AlphaFoldDB" id="A0A9P3G7E0"/>
<feature type="compositionally biased region" description="Low complexity" evidence="1">
    <location>
        <begin position="243"/>
        <end position="260"/>
    </location>
</feature>
<dbReference type="OrthoDB" id="21095at2759"/>
<dbReference type="InterPro" id="IPR036315">
    <property type="entry name" value="BRCA2_hlx_sf"/>
</dbReference>
<evidence type="ECO:0000256" key="1">
    <source>
        <dbReference type="SAM" id="MobiDB-lite"/>
    </source>
</evidence>
<sequence>MFQSAKELAMAPPGDDSGYHEEGNDWFAAPPPPGAVLGFQTAKKIAATASAPTDDPMDPDGDNPFREATVPKSDAVPAFVGFQTSASLLDPSKAGKSGWSAPSAEALAKAAERMKRWEAEIDKELVGPSVPAEPSPSLDPGSASQTAFGRIVLKDVENSTVQLSSQPLSQLEPPDSPTPVRTAFKPPSATPFGGAGRQPFKSPMLTRPAAGPSTPAFASPLNPRRAGPSTGFKPPSFTTPIKAAFPAAPGSASTSTASPAKRSLGLTPRRLGVGSPLKKPAFVTPFKPGMRPGDPGRAQLEASQREVAQKANTPLVVGVVPTAFKTPAKQDKGKGRATFFNMASPEGRQTLCSSGLRPQSYTREELESHGVNFEVLSQMTPDNAQWYRFYAPPPAASASQPPSSTAPEKLILGPEQALEELQSRGCRLATQSWVDNAWGLVLWKLAALVALDPQSEAGDASRRWCWAEVVRQLLYRYERELNAGARPPLRLIAAQDKPAGLPMVLCISSISWSSASAGEDASEDTPGGAHQEEQPEVEMTDGWYRVRVAVDAPIVRAIRRGALRAGMKVGVVGAKLLDRRSEPFELLENPQAGAGPDATFTLSVAGNGCHLAPWHAKLGFQGEPFVATMSSLTPDGGLVPVMDLTIVKTFPIAYIEFFDTEEGKSWSPPMKEPEEAKAQDAWVAKRDAVVQRIREKMDKFFRKWETEMERLEIRAGAGFKPRADDSPPDTIDDMLCAMEDAITQPQPYECPQDIISRTSSVEAGWLAQAMRKKLADDRENMADEIEKELQTECPPRKVRNFRVLVVEDAETRKRPKQFQAQVTIWDVLTVYVSEDGIPGDFRPGERFMATNLEPNNTSAWMERQDGAEIFLIARKDTRWRKVKAPRVK</sequence>
<dbReference type="Proteomes" id="UP000703269">
    <property type="component" value="Unassembled WGS sequence"/>
</dbReference>
<feature type="domain" description="BRCA2 OB1" evidence="2">
    <location>
        <begin position="487"/>
        <end position="621"/>
    </location>
</feature>
<dbReference type="GO" id="GO:0006355">
    <property type="term" value="P:regulation of DNA-templated transcription"/>
    <property type="evidence" value="ECO:0007669"/>
    <property type="project" value="TreeGrafter"/>
</dbReference>
<dbReference type="GO" id="GO:0000724">
    <property type="term" value="P:double-strand break repair via homologous recombination"/>
    <property type="evidence" value="ECO:0007669"/>
    <property type="project" value="InterPro"/>
</dbReference>
<accession>A0A9P3G7E0</accession>
<feature type="region of interest" description="Disordered" evidence="1">
    <location>
        <begin position="517"/>
        <end position="536"/>
    </location>
</feature>
<dbReference type="PANTHER" id="PTHR11289">
    <property type="entry name" value="BREAST CANCER TYPE 2 SUSCEPTIBILITY PROTEIN BRCA2"/>
    <property type="match status" value="1"/>
</dbReference>
<feature type="compositionally biased region" description="Basic and acidic residues" evidence="1">
    <location>
        <begin position="110"/>
        <end position="125"/>
    </location>
</feature>
<dbReference type="EMBL" id="BPQB01000013">
    <property type="protein sequence ID" value="GJE89596.1"/>
    <property type="molecule type" value="Genomic_DNA"/>
</dbReference>
<dbReference type="SUPFAM" id="SSF81872">
    <property type="entry name" value="BRCA2 helical domain"/>
    <property type="match status" value="1"/>
</dbReference>
<evidence type="ECO:0000313" key="3">
    <source>
        <dbReference type="EMBL" id="GJE89596.1"/>
    </source>
</evidence>
<dbReference type="InterPro" id="IPR012340">
    <property type="entry name" value="NA-bd_OB-fold"/>
</dbReference>
<gene>
    <name evidence="3" type="ORF">PsYK624_057000</name>
</gene>
<dbReference type="InterPro" id="IPR015187">
    <property type="entry name" value="BRCA2_OB_1"/>
</dbReference>
<reference evidence="3 4" key="1">
    <citation type="submission" date="2021-08" db="EMBL/GenBank/DDBJ databases">
        <title>Draft Genome Sequence of Phanerochaete sordida strain YK-624.</title>
        <authorList>
            <person name="Mori T."/>
            <person name="Dohra H."/>
            <person name="Suzuki T."/>
            <person name="Kawagishi H."/>
            <person name="Hirai H."/>
        </authorList>
    </citation>
    <scope>NUCLEOTIDE SEQUENCE [LARGE SCALE GENOMIC DNA]</scope>
    <source>
        <strain evidence="3 4">YK-624</strain>
    </source>
</reference>
<feature type="compositionally biased region" description="Polar residues" evidence="1">
    <location>
        <begin position="158"/>
        <end position="169"/>
    </location>
</feature>
<feature type="region of interest" description="Disordered" evidence="1">
    <location>
        <begin position="88"/>
        <end position="292"/>
    </location>
</feature>
<name>A0A9P3G7E0_9APHY</name>
<feature type="region of interest" description="Disordered" evidence="1">
    <location>
        <begin position="1"/>
        <end position="72"/>
    </location>
</feature>
<protein>
    <recommendedName>
        <fullName evidence="2">BRCA2 OB1 domain-containing protein</fullName>
    </recommendedName>
</protein>
<evidence type="ECO:0000313" key="4">
    <source>
        <dbReference type="Proteomes" id="UP000703269"/>
    </source>
</evidence>
<organism evidence="3 4">
    <name type="scientific">Phanerochaete sordida</name>
    <dbReference type="NCBI Taxonomy" id="48140"/>
    <lineage>
        <taxon>Eukaryota</taxon>
        <taxon>Fungi</taxon>
        <taxon>Dikarya</taxon>
        <taxon>Basidiomycota</taxon>
        <taxon>Agaricomycotina</taxon>
        <taxon>Agaricomycetes</taxon>
        <taxon>Polyporales</taxon>
        <taxon>Phanerochaetaceae</taxon>
        <taxon>Phanerochaete</taxon>
    </lineage>
</organism>
<dbReference type="Pfam" id="PF09103">
    <property type="entry name" value="BRCA-2_OB1"/>
    <property type="match status" value="1"/>
</dbReference>
<dbReference type="InterPro" id="IPR015525">
    <property type="entry name" value="BRCA2"/>
</dbReference>